<evidence type="ECO:0000313" key="12">
    <source>
        <dbReference type="EMBL" id="GJJ75994.1"/>
    </source>
</evidence>
<evidence type="ECO:0000256" key="8">
    <source>
        <dbReference type="ARBA" id="ARBA00023289"/>
    </source>
</evidence>
<evidence type="ECO:0000256" key="2">
    <source>
        <dbReference type="ARBA" id="ARBA00013064"/>
    </source>
</evidence>
<name>A0A9P3HFU9_9FUNG</name>
<feature type="domain" description="Tyrosine specific protein phosphatases" evidence="11">
    <location>
        <begin position="81"/>
        <end position="149"/>
    </location>
</feature>
<keyword evidence="3" id="KW-0488">Methylation</keyword>
<evidence type="ECO:0000259" key="11">
    <source>
        <dbReference type="PROSITE" id="PS50056"/>
    </source>
</evidence>
<reference evidence="12" key="1">
    <citation type="submission" date="2021-11" db="EMBL/GenBank/DDBJ databases">
        <authorList>
            <person name="Herlambang A."/>
            <person name="Guo Y."/>
            <person name="Takashima Y."/>
            <person name="Nishizawa T."/>
        </authorList>
    </citation>
    <scope>NUCLEOTIDE SEQUENCE</scope>
    <source>
        <strain evidence="12">E1425</strain>
    </source>
</reference>
<sequence length="237" mass="25704">MARFSISPIQVGALSFLILDCPSDQTLPAYIPIFEEHNVTDLVRICEGSPYNIQPLQAIGIQVHDDMKFEDGTAPTKEIVARWLELNDEVFFESPRQGRCIAVHCVSGIGRAPVLVAISLVEGGMDPLDAIAYIRKARRGALNRVQIAFLDSYKKRKKGFNTKKSKANGGVKGLSGSPVVSRPPSSSPQPPSVGSIPPSNGIAPPSLQPQQRQQIQDQGGEPKKKGGFMSKLFGRKT</sequence>
<dbReference type="EMBL" id="BQFW01000011">
    <property type="protein sequence ID" value="GJJ75994.1"/>
    <property type="molecule type" value="Genomic_DNA"/>
</dbReference>
<gene>
    <name evidence="12" type="ORF">EMPS_08352</name>
</gene>
<evidence type="ECO:0000256" key="7">
    <source>
        <dbReference type="ARBA" id="ARBA00023288"/>
    </source>
</evidence>
<evidence type="ECO:0000256" key="5">
    <source>
        <dbReference type="ARBA" id="ARBA00022912"/>
    </source>
</evidence>
<evidence type="ECO:0000256" key="10">
    <source>
        <dbReference type="SAM" id="MobiDB-lite"/>
    </source>
</evidence>
<dbReference type="FunFam" id="3.90.190.10:FF:000086">
    <property type="entry name" value="Protein tyrosine phosphatase-like protein"/>
    <property type="match status" value="1"/>
</dbReference>
<dbReference type="PROSITE" id="PS50056">
    <property type="entry name" value="TYR_PHOSPHATASE_2"/>
    <property type="match status" value="1"/>
</dbReference>
<evidence type="ECO:0000256" key="6">
    <source>
        <dbReference type="ARBA" id="ARBA00023157"/>
    </source>
</evidence>
<keyword evidence="8" id="KW-0636">Prenylation</keyword>
<comment type="catalytic activity">
    <reaction evidence="9">
        <text>O-phospho-L-tyrosyl-[protein] + H2O = L-tyrosyl-[protein] + phosphate</text>
        <dbReference type="Rhea" id="RHEA:10684"/>
        <dbReference type="Rhea" id="RHEA-COMP:10136"/>
        <dbReference type="Rhea" id="RHEA-COMP:20101"/>
        <dbReference type="ChEBI" id="CHEBI:15377"/>
        <dbReference type="ChEBI" id="CHEBI:43474"/>
        <dbReference type="ChEBI" id="CHEBI:46858"/>
        <dbReference type="ChEBI" id="CHEBI:61978"/>
        <dbReference type="EC" id="3.1.3.48"/>
    </reaction>
</comment>
<evidence type="ECO:0000256" key="9">
    <source>
        <dbReference type="ARBA" id="ARBA00051722"/>
    </source>
</evidence>
<evidence type="ECO:0000256" key="3">
    <source>
        <dbReference type="ARBA" id="ARBA00022481"/>
    </source>
</evidence>
<keyword evidence="6" id="KW-1015">Disulfide bond</keyword>
<dbReference type="PANTHER" id="PTHR23339">
    <property type="entry name" value="TYROSINE SPECIFIC PROTEIN PHOSPHATASE AND DUAL SPECIFICITY PROTEIN PHOSPHATASE"/>
    <property type="match status" value="1"/>
</dbReference>
<evidence type="ECO:0000256" key="1">
    <source>
        <dbReference type="ARBA" id="ARBA00009580"/>
    </source>
</evidence>
<comment type="similarity">
    <text evidence="1">Belongs to the protein-tyrosine phosphatase family.</text>
</comment>
<feature type="region of interest" description="Disordered" evidence="10">
    <location>
        <begin position="160"/>
        <end position="237"/>
    </location>
</feature>
<organism evidence="12 13">
    <name type="scientific">Entomortierella parvispora</name>
    <dbReference type="NCBI Taxonomy" id="205924"/>
    <lineage>
        <taxon>Eukaryota</taxon>
        <taxon>Fungi</taxon>
        <taxon>Fungi incertae sedis</taxon>
        <taxon>Mucoromycota</taxon>
        <taxon>Mortierellomycotina</taxon>
        <taxon>Mortierellomycetes</taxon>
        <taxon>Mortierellales</taxon>
        <taxon>Mortierellaceae</taxon>
        <taxon>Entomortierella</taxon>
    </lineage>
</organism>
<keyword evidence="7" id="KW-0449">Lipoprotein</keyword>
<dbReference type="GO" id="GO:0004725">
    <property type="term" value="F:protein tyrosine phosphatase activity"/>
    <property type="evidence" value="ECO:0007669"/>
    <property type="project" value="UniProtKB-EC"/>
</dbReference>
<keyword evidence="4" id="KW-0378">Hydrolase</keyword>
<proteinExistence type="inferred from homology"/>
<dbReference type="OrthoDB" id="8048523at2759"/>
<reference evidence="12" key="2">
    <citation type="journal article" date="2022" name="Microbiol. Resour. Announc.">
        <title>Whole-Genome Sequence of Entomortierella parvispora E1425, a Mucoromycotan Fungus Associated with Burkholderiaceae-Related Endosymbiotic Bacteria.</title>
        <authorList>
            <person name="Herlambang A."/>
            <person name="Guo Y."/>
            <person name="Takashima Y."/>
            <person name="Narisawa K."/>
            <person name="Ohta H."/>
            <person name="Nishizawa T."/>
        </authorList>
    </citation>
    <scope>NUCLEOTIDE SEQUENCE</scope>
    <source>
        <strain evidence="12">E1425</strain>
    </source>
</reference>
<dbReference type="Proteomes" id="UP000827284">
    <property type="component" value="Unassembled WGS sequence"/>
</dbReference>
<accession>A0A9P3HFU9</accession>
<dbReference type="InterPro" id="IPR029021">
    <property type="entry name" value="Prot-tyrosine_phosphatase-like"/>
</dbReference>
<dbReference type="AlphaFoldDB" id="A0A9P3HFU9"/>
<protein>
    <recommendedName>
        <fullName evidence="2">protein-tyrosine-phosphatase</fullName>
        <ecNumber evidence="2">3.1.3.48</ecNumber>
    </recommendedName>
</protein>
<dbReference type="EC" id="3.1.3.48" evidence="2"/>
<keyword evidence="13" id="KW-1185">Reference proteome</keyword>
<dbReference type="GO" id="GO:0005737">
    <property type="term" value="C:cytoplasm"/>
    <property type="evidence" value="ECO:0007669"/>
    <property type="project" value="UniProtKB-ARBA"/>
</dbReference>
<keyword evidence="5" id="KW-0904">Protein phosphatase</keyword>
<dbReference type="InterPro" id="IPR000387">
    <property type="entry name" value="Tyr_Pase_dom"/>
</dbReference>
<feature type="compositionally biased region" description="Low complexity" evidence="10">
    <location>
        <begin position="208"/>
        <end position="218"/>
    </location>
</feature>
<dbReference type="InterPro" id="IPR050561">
    <property type="entry name" value="PTP"/>
</dbReference>
<dbReference type="SUPFAM" id="SSF52799">
    <property type="entry name" value="(Phosphotyrosine protein) phosphatases II"/>
    <property type="match status" value="1"/>
</dbReference>
<evidence type="ECO:0000256" key="4">
    <source>
        <dbReference type="ARBA" id="ARBA00022801"/>
    </source>
</evidence>
<dbReference type="Gene3D" id="3.90.190.10">
    <property type="entry name" value="Protein tyrosine phosphatase superfamily"/>
    <property type="match status" value="1"/>
</dbReference>
<evidence type="ECO:0000313" key="13">
    <source>
        <dbReference type="Proteomes" id="UP000827284"/>
    </source>
</evidence>
<dbReference type="CDD" id="cd14500">
    <property type="entry name" value="PTP-IVa"/>
    <property type="match status" value="1"/>
</dbReference>
<comment type="caution">
    <text evidence="12">The sequence shown here is derived from an EMBL/GenBank/DDBJ whole genome shotgun (WGS) entry which is preliminary data.</text>
</comment>
<feature type="compositionally biased region" description="Low complexity" evidence="10">
    <location>
        <begin position="174"/>
        <end position="184"/>
    </location>
</feature>